<proteinExistence type="predicted"/>
<sequence length="51" mass="5653">IMNYLLLVDDASQVVLESLSIYGEFGAIFVIHNLNVTIRRDVRNCEGTGPS</sequence>
<evidence type="ECO:0000313" key="1">
    <source>
        <dbReference type="EMBL" id="MED6154092.1"/>
    </source>
</evidence>
<reference evidence="1 2" key="1">
    <citation type="journal article" date="2023" name="Plants (Basel)">
        <title>Bridging the Gap: Combining Genomics and Transcriptomics Approaches to Understand Stylosanthes scabra, an Orphan Legume from the Brazilian Caatinga.</title>
        <authorList>
            <person name="Ferreira-Neto J.R.C."/>
            <person name="da Silva M.D."/>
            <person name="Binneck E."/>
            <person name="de Melo N.F."/>
            <person name="da Silva R.H."/>
            <person name="de Melo A.L.T.M."/>
            <person name="Pandolfi V."/>
            <person name="Bustamante F.O."/>
            <person name="Brasileiro-Vidal A.C."/>
            <person name="Benko-Iseppon A.M."/>
        </authorList>
    </citation>
    <scope>NUCLEOTIDE SEQUENCE [LARGE SCALE GENOMIC DNA]</scope>
    <source>
        <tissue evidence="1">Leaves</tissue>
    </source>
</reference>
<organism evidence="1 2">
    <name type="scientific">Stylosanthes scabra</name>
    <dbReference type="NCBI Taxonomy" id="79078"/>
    <lineage>
        <taxon>Eukaryota</taxon>
        <taxon>Viridiplantae</taxon>
        <taxon>Streptophyta</taxon>
        <taxon>Embryophyta</taxon>
        <taxon>Tracheophyta</taxon>
        <taxon>Spermatophyta</taxon>
        <taxon>Magnoliopsida</taxon>
        <taxon>eudicotyledons</taxon>
        <taxon>Gunneridae</taxon>
        <taxon>Pentapetalae</taxon>
        <taxon>rosids</taxon>
        <taxon>fabids</taxon>
        <taxon>Fabales</taxon>
        <taxon>Fabaceae</taxon>
        <taxon>Papilionoideae</taxon>
        <taxon>50 kb inversion clade</taxon>
        <taxon>dalbergioids sensu lato</taxon>
        <taxon>Dalbergieae</taxon>
        <taxon>Pterocarpus clade</taxon>
        <taxon>Stylosanthes</taxon>
    </lineage>
</organism>
<dbReference type="EMBL" id="JASCZI010095807">
    <property type="protein sequence ID" value="MED6154092.1"/>
    <property type="molecule type" value="Genomic_DNA"/>
</dbReference>
<evidence type="ECO:0000313" key="2">
    <source>
        <dbReference type="Proteomes" id="UP001341840"/>
    </source>
</evidence>
<comment type="caution">
    <text evidence="1">The sequence shown here is derived from an EMBL/GenBank/DDBJ whole genome shotgun (WGS) entry which is preliminary data.</text>
</comment>
<name>A0ABU6U092_9FABA</name>
<dbReference type="Proteomes" id="UP001341840">
    <property type="component" value="Unassembled WGS sequence"/>
</dbReference>
<gene>
    <name evidence="1" type="ORF">PIB30_108719</name>
</gene>
<feature type="non-terminal residue" evidence="1">
    <location>
        <position position="1"/>
    </location>
</feature>
<keyword evidence="2" id="KW-1185">Reference proteome</keyword>
<protein>
    <submittedName>
        <fullName evidence="1">Uncharacterized protein</fullName>
    </submittedName>
</protein>
<accession>A0ABU6U092</accession>